<protein>
    <submittedName>
        <fullName evidence="2">Uncharacterized protein</fullName>
    </submittedName>
</protein>
<dbReference type="Proteomes" id="UP000094444">
    <property type="component" value="Unassembled WGS sequence"/>
</dbReference>
<evidence type="ECO:0000313" key="3">
    <source>
        <dbReference type="Proteomes" id="UP000094444"/>
    </source>
</evidence>
<dbReference type="AlphaFoldDB" id="A0A2P5HSL5"/>
<organism evidence="2 3">
    <name type="scientific">Diaporthe helianthi</name>
    <dbReference type="NCBI Taxonomy" id="158607"/>
    <lineage>
        <taxon>Eukaryota</taxon>
        <taxon>Fungi</taxon>
        <taxon>Dikarya</taxon>
        <taxon>Ascomycota</taxon>
        <taxon>Pezizomycotina</taxon>
        <taxon>Sordariomycetes</taxon>
        <taxon>Sordariomycetidae</taxon>
        <taxon>Diaporthales</taxon>
        <taxon>Diaporthaceae</taxon>
        <taxon>Diaporthe</taxon>
    </lineage>
</organism>
<gene>
    <name evidence="2" type="ORF">DHEL01_v208368</name>
</gene>
<feature type="region of interest" description="Disordered" evidence="1">
    <location>
        <begin position="265"/>
        <end position="289"/>
    </location>
</feature>
<dbReference type="InParanoid" id="A0A2P5HSL5"/>
<sequence length="343" mass="38615">MEDGFPTTDQASKPKRLRQKDLEEIRDKHLVGDDKLIPVWQRADRSAPLTPFVDAFSRAALATFSPVWKKKLDANPEFLVVDGKHLGVYKLVLDWIKLCIDEGNDIKFPDIEEIETDPEQRDDERPHPLHVLLEVIAVANILKIPEGSLQNGLKKVNNIPLPCCLFQSAYHINTQRAPGYARKHLIDLGFVERIYGSDNKEELTSDLREAAAISIFEAWWTRKLDEPEYDQYMSFLEQMRVDYPKLDEDLHEQFDKKKEYIEGKREEKKRARAEGAGQTGLDAASGRADGGWDTAAVDVKEGAGDAGDEWNQAAALVTTESPAVWEAAAEEAPAWAASSSSVW</sequence>
<accession>A0A2P5HSL5</accession>
<proteinExistence type="predicted"/>
<name>A0A2P5HSL5_DIAHE</name>
<keyword evidence="3" id="KW-1185">Reference proteome</keyword>
<evidence type="ECO:0000256" key="1">
    <source>
        <dbReference type="SAM" id="MobiDB-lite"/>
    </source>
</evidence>
<evidence type="ECO:0000313" key="2">
    <source>
        <dbReference type="EMBL" id="POS73242.1"/>
    </source>
</evidence>
<dbReference type="OrthoDB" id="4117455at2759"/>
<dbReference type="EMBL" id="MAVT02000835">
    <property type="protein sequence ID" value="POS73242.1"/>
    <property type="molecule type" value="Genomic_DNA"/>
</dbReference>
<comment type="caution">
    <text evidence="2">The sequence shown here is derived from an EMBL/GenBank/DDBJ whole genome shotgun (WGS) entry which is preliminary data.</text>
</comment>
<reference evidence="2" key="1">
    <citation type="submission" date="2017-09" db="EMBL/GenBank/DDBJ databases">
        <title>Polyketide synthases of a Diaporthe helianthi virulent isolate.</title>
        <authorList>
            <person name="Baroncelli R."/>
        </authorList>
    </citation>
    <scope>NUCLEOTIDE SEQUENCE [LARGE SCALE GENOMIC DNA]</scope>
    <source>
        <strain evidence="2">7/96</strain>
    </source>
</reference>